<comment type="caution">
    <text evidence="12">The sequence shown here is derived from an EMBL/GenBank/DDBJ whole genome shotgun (WGS) entry which is preliminary data.</text>
</comment>
<keyword evidence="13" id="KW-1185">Reference proteome</keyword>
<evidence type="ECO:0000259" key="11">
    <source>
        <dbReference type="Pfam" id="PF00593"/>
    </source>
</evidence>
<gene>
    <name evidence="12" type="ORF">LQ567_07590</name>
</gene>
<dbReference type="SUPFAM" id="SSF56935">
    <property type="entry name" value="Porins"/>
    <property type="match status" value="1"/>
</dbReference>
<keyword evidence="6" id="KW-0798">TonB box</keyword>
<keyword evidence="4 10" id="KW-0812">Transmembrane</keyword>
<keyword evidence="2 10" id="KW-0813">Transport</keyword>
<name>A0ABS8PQQ6_9BACT</name>
<keyword evidence="7 10" id="KW-0472">Membrane</keyword>
<organism evidence="12 13">
    <name type="scientific">Niabella pedocola</name>
    <dbReference type="NCBI Taxonomy" id="1752077"/>
    <lineage>
        <taxon>Bacteria</taxon>
        <taxon>Pseudomonadati</taxon>
        <taxon>Bacteroidota</taxon>
        <taxon>Chitinophagia</taxon>
        <taxon>Chitinophagales</taxon>
        <taxon>Chitinophagaceae</taxon>
        <taxon>Niabella</taxon>
    </lineage>
</organism>
<dbReference type="InterPro" id="IPR036942">
    <property type="entry name" value="Beta-barrel_TonB_sf"/>
</dbReference>
<feature type="domain" description="TonB-dependent receptor-like beta-barrel" evidence="11">
    <location>
        <begin position="49"/>
        <end position="455"/>
    </location>
</feature>
<comment type="similarity">
    <text evidence="10">Belongs to the TonB-dependent receptor family.</text>
</comment>
<evidence type="ECO:0000256" key="5">
    <source>
        <dbReference type="ARBA" id="ARBA00022729"/>
    </source>
</evidence>
<evidence type="ECO:0000256" key="8">
    <source>
        <dbReference type="ARBA" id="ARBA00023170"/>
    </source>
</evidence>
<evidence type="ECO:0000256" key="10">
    <source>
        <dbReference type="PROSITE-ProRule" id="PRU01360"/>
    </source>
</evidence>
<dbReference type="Gene3D" id="2.40.170.20">
    <property type="entry name" value="TonB-dependent receptor, beta-barrel domain"/>
    <property type="match status" value="1"/>
</dbReference>
<reference evidence="12 13" key="1">
    <citation type="submission" date="2021-11" db="EMBL/GenBank/DDBJ databases">
        <title>Genomic of Niabella pedocola.</title>
        <authorList>
            <person name="Wu T."/>
        </authorList>
    </citation>
    <scope>NUCLEOTIDE SEQUENCE [LARGE SCALE GENOMIC DNA]</scope>
    <source>
        <strain evidence="12 13">JCM 31011</strain>
    </source>
</reference>
<dbReference type="EMBL" id="JAJNEC010000004">
    <property type="protein sequence ID" value="MCD2422618.1"/>
    <property type="molecule type" value="Genomic_DNA"/>
</dbReference>
<evidence type="ECO:0000256" key="6">
    <source>
        <dbReference type="ARBA" id="ARBA00023077"/>
    </source>
</evidence>
<proteinExistence type="inferred from homology"/>
<sequence>MPNAHLSYGSYQTFRGNIGVRGTVDRFDYNIAYNQINSKGFSAAYDSTKSSNFDKDGFNQNNIQTNLGYKISDRLSAAYMGMYSKYKADGDAGAFTDDRDYRINSKNLINTLKLQYKHSKTSITLSQSIISSERAYADDSAHVGGFAKWSYGLYNGQSYITDLFGNYDFSGHVSLLAGLQYAAINTDQQYKSISSFGVYEAPPLGKDSAKFNNFAGYVSLLLLDLKGFNNEMGVRINNNSKYGSNATFSFNPSYNISNNTKVFVNLSSGFREPSLYQLYGEYRNKTTELKPEKSINYEAGVQTNFDEGKSWFRMVGFKRDIKDLIIYYTDASTFESYYMNQNEQHDYGFEMESSIAIGRIGSFSNNLSYVDGQGKNNSGSINNLYRRPNFIFNSSLVLTPITNFTINPAFRFVGNRLKGEFDAGAPVLPHYYTLDFYASYAFTPKIKIYTDFRNLTDQVYFDTPGYNAKRFNFMGGILLNL</sequence>
<evidence type="ECO:0000256" key="3">
    <source>
        <dbReference type="ARBA" id="ARBA00022452"/>
    </source>
</evidence>
<dbReference type="InterPro" id="IPR000531">
    <property type="entry name" value="Beta-barrel_TonB"/>
</dbReference>
<evidence type="ECO:0000256" key="9">
    <source>
        <dbReference type="ARBA" id="ARBA00023237"/>
    </source>
</evidence>
<evidence type="ECO:0000313" key="12">
    <source>
        <dbReference type="EMBL" id="MCD2422618.1"/>
    </source>
</evidence>
<dbReference type="PANTHER" id="PTHR30069">
    <property type="entry name" value="TONB-DEPENDENT OUTER MEMBRANE RECEPTOR"/>
    <property type="match status" value="1"/>
</dbReference>
<evidence type="ECO:0000256" key="1">
    <source>
        <dbReference type="ARBA" id="ARBA00004571"/>
    </source>
</evidence>
<protein>
    <submittedName>
        <fullName evidence="12">TonB-dependent receptor</fullName>
    </submittedName>
</protein>
<evidence type="ECO:0000256" key="2">
    <source>
        <dbReference type="ARBA" id="ARBA00022448"/>
    </source>
</evidence>
<comment type="subcellular location">
    <subcellularLocation>
        <location evidence="1 10">Cell outer membrane</location>
        <topology evidence="1 10">Multi-pass membrane protein</topology>
    </subcellularLocation>
</comment>
<evidence type="ECO:0000256" key="4">
    <source>
        <dbReference type="ARBA" id="ARBA00022692"/>
    </source>
</evidence>
<dbReference type="PANTHER" id="PTHR30069:SF29">
    <property type="entry name" value="HEMOGLOBIN AND HEMOGLOBIN-HAPTOGLOBIN-BINDING PROTEIN 1-RELATED"/>
    <property type="match status" value="1"/>
</dbReference>
<keyword evidence="8 12" id="KW-0675">Receptor</keyword>
<keyword evidence="3 10" id="KW-1134">Transmembrane beta strand</keyword>
<dbReference type="Pfam" id="PF00593">
    <property type="entry name" value="TonB_dep_Rec_b-barrel"/>
    <property type="match status" value="1"/>
</dbReference>
<evidence type="ECO:0000256" key="7">
    <source>
        <dbReference type="ARBA" id="ARBA00023136"/>
    </source>
</evidence>
<dbReference type="Proteomes" id="UP001199816">
    <property type="component" value="Unassembled WGS sequence"/>
</dbReference>
<keyword evidence="9 10" id="KW-0998">Cell outer membrane</keyword>
<dbReference type="PROSITE" id="PS52016">
    <property type="entry name" value="TONB_DEPENDENT_REC_3"/>
    <property type="match status" value="1"/>
</dbReference>
<accession>A0ABS8PQQ6</accession>
<evidence type="ECO:0000313" key="13">
    <source>
        <dbReference type="Proteomes" id="UP001199816"/>
    </source>
</evidence>
<dbReference type="InterPro" id="IPR039426">
    <property type="entry name" value="TonB-dep_rcpt-like"/>
</dbReference>
<keyword evidence="5" id="KW-0732">Signal</keyword>